<name>A0A1L8D2I1_9THEO</name>
<reference evidence="2" key="1">
    <citation type="submission" date="2016-12" db="EMBL/GenBank/DDBJ databases">
        <title>Draft Genome Sequences od Carboxydothermus pertinax and islandicus, Hydrogenogenic Carboxydotrophic Bacteria.</title>
        <authorList>
            <person name="Fukuyama Y."/>
            <person name="Ohmae K."/>
            <person name="Yoneda Y."/>
            <person name="Yoshida T."/>
            <person name="Sako Y."/>
        </authorList>
    </citation>
    <scope>NUCLEOTIDE SEQUENCE [LARGE SCALE GENOMIC DNA]</scope>
    <source>
        <strain evidence="2">SET</strain>
    </source>
</reference>
<dbReference type="InterPro" id="IPR029063">
    <property type="entry name" value="SAM-dependent_MTases_sf"/>
</dbReference>
<accession>A0A1L8D2I1</accession>
<gene>
    <name evidence="1" type="ORF">ciss_13290</name>
</gene>
<sequence length="65" mass="7798">MDKEQLQEIYLKEEYYWGTEPNDLAKKVLYYIAEPLRKDLLLVDLGAGEGRDSVFLLRKVFKCWR</sequence>
<dbReference type="Gene3D" id="3.40.50.150">
    <property type="entry name" value="Vaccinia Virus protein VP39"/>
    <property type="match status" value="1"/>
</dbReference>
<protein>
    <recommendedName>
        <fullName evidence="3">SAM-dependent methyltransferase</fullName>
    </recommendedName>
</protein>
<dbReference type="EMBL" id="BDJL01000038">
    <property type="protein sequence ID" value="GAV25396.1"/>
    <property type="molecule type" value="Genomic_DNA"/>
</dbReference>
<proteinExistence type="predicted"/>
<keyword evidence="2" id="KW-1185">Reference proteome</keyword>
<evidence type="ECO:0008006" key="3">
    <source>
        <dbReference type="Google" id="ProtNLM"/>
    </source>
</evidence>
<evidence type="ECO:0000313" key="1">
    <source>
        <dbReference type="EMBL" id="GAV25396.1"/>
    </source>
</evidence>
<dbReference type="AlphaFoldDB" id="A0A1L8D2I1"/>
<comment type="caution">
    <text evidence="1">The sequence shown here is derived from an EMBL/GenBank/DDBJ whole genome shotgun (WGS) entry which is preliminary data.</text>
</comment>
<dbReference type="SUPFAM" id="SSF53335">
    <property type="entry name" value="S-adenosyl-L-methionine-dependent methyltransferases"/>
    <property type="match status" value="1"/>
</dbReference>
<evidence type="ECO:0000313" key="2">
    <source>
        <dbReference type="Proteomes" id="UP000187338"/>
    </source>
</evidence>
<organism evidence="1 2">
    <name type="scientific">Carboxydothermus islandicus</name>
    <dbReference type="NCBI Taxonomy" id="661089"/>
    <lineage>
        <taxon>Bacteria</taxon>
        <taxon>Bacillati</taxon>
        <taxon>Bacillota</taxon>
        <taxon>Clostridia</taxon>
        <taxon>Thermoanaerobacterales</taxon>
        <taxon>Thermoanaerobacteraceae</taxon>
        <taxon>Carboxydothermus</taxon>
    </lineage>
</organism>
<dbReference type="Proteomes" id="UP000187338">
    <property type="component" value="Unassembled WGS sequence"/>
</dbReference>
<dbReference type="RefSeq" id="WP_201787777.1">
    <property type="nucleotide sequence ID" value="NZ_BDJL01000038.1"/>
</dbReference>
<dbReference type="STRING" id="661089.ciss_13290"/>